<keyword evidence="2" id="KW-0812">Transmembrane</keyword>
<feature type="region of interest" description="Disordered" evidence="1">
    <location>
        <begin position="1"/>
        <end position="116"/>
    </location>
</feature>
<evidence type="ECO:0000313" key="3">
    <source>
        <dbReference type="EMBL" id="CAE2254480.1"/>
    </source>
</evidence>
<dbReference type="EMBL" id="HBKQ01033766">
    <property type="protein sequence ID" value="CAE2254482.1"/>
    <property type="molecule type" value="Transcribed_RNA"/>
</dbReference>
<gene>
    <name evidence="3" type="ORF">OAUR00152_LOCUS23122</name>
    <name evidence="4" type="ORF">OAUR00152_LOCUS23123</name>
    <name evidence="5" type="ORF">OAUR00152_LOCUS23124</name>
</gene>
<dbReference type="EMBL" id="HBKQ01033765">
    <property type="protein sequence ID" value="CAE2254480.1"/>
    <property type="molecule type" value="Transcribed_RNA"/>
</dbReference>
<dbReference type="EMBL" id="HBKQ01033767">
    <property type="protein sequence ID" value="CAE2254483.1"/>
    <property type="molecule type" value="Transcribed_RNA"/>
</dbReference>
<organism evidence="4">
    <name type="scientific">Odontella aurita</name>
    <dbReference type="NCBI Taxonomy" id="265563"/>
    <lineage>
        <taxon>Eukaryota</taxon>
        <taxon>Sar</taxon>
        <taxon>Stramenopiles</taxon>
        <taxon>Ochrophyta</taxon>
        <taxon>Bacillariophyta</taxon>
        <taxon>Mediophyceae</taxon>
        <taxon>Biddulphiophycidae</taxon>
        <taxon>Eupodiscales</taxon>
        <taxon>Odontellaceae</taxon>
        <taxon>Odontella</taxon>
    </lineage>
</organism>
<feature type="transmembrane region" description="Helical" evidence="2">
    <location>
        <begin position="130"/>
        <end position="153"/>
    </location>
</feature>
<evidence type="ECO:0000313" key="4">
    <source>
        <dbReference type="EMBL" id="CAE2254482.1"/>
    </source>
</evidence>
<protein>
    <submittedName>
        <fullName evidence="4">Uncharacterized protein</fullName>
    </submittedName>
</protein>
<keyword evidence="2" id="KW-1133">Transmembrane helix</keyword>
<feature type="compositionally biased region" description="Polar residues" evidence="1">
    <location>
        <begin position="1"/>
        <end position="12"/>
    </location>
</feature>
<dbReference type="AlphaFoldDB" id="A0A6U6G700"/>
<feature type="compositionally biased region" description="Acidic residues" evidence="1">
    <location>
        <begin position="13"/>
        <end position="31"/>
    </location>
</feature>
<accession>A0A6U6G700</accession>
<evidence type="ECO:0000313" key="5">
    <source>
        <dbReference type="EMBL" id="CAE2254483.1"/>
    </source>
</evidence>
<sequence length="160" mass="17072">MNDKGTANNSETEGNETDSEESAADKEEETEAVSNMTDVEDGATPRLDEEGKVTSAVSAEKSAKEHATEDVSNDSGSDAVVLEESDSGQLGHRGTVVESEQTENIADRVVGERTPGNGPDSIPPWFADSVVHAGIIIFAILVYVLYYKILALLEDLRSLS</sequence>
<evidence type="ECO:0000256" key="1">
    <source>
        <dbReference type="SAM" id="MobiDB-lite"/>
    </source>
</evidence>
<reference evidence="4" key="1">
    <citation type="submission" date="2021-01" db="EMBL/GenBank/DDBJ databases">
        <authorList>
            <person name="Corre E."/>
            <person name="Pelletier E."/>
            <person name="Niang G."/>
            <person name="Scheremetjew M."/>
            <person name="Finn R."/>
            <person name="Kale V."/>
            <person name="Holt S."/>
            <person name="Cochrane G."/>
            <person name="Meng A."/>
            <person name="Brown T."/>
            <person name="Cohen L."/>
        </authorList>
    </citation>
    <scope>NUCLEOTIDE SEQUENCE</scope>
    <source>
        <strain evidence="4">Isolate 1302-5</strain>
    </source>
</reference>
<proteinExistence type="predicted"/>
<keyword evidence="2" id="KW-0472">Membrane</keyword>
<name>A0A6U6G700_9STRA</name>
<evidence type="ECO:0000256" key="2">
    <source>
        <dbReference type="SAM" id="Phobius"/>
    </source>
</evidence>